<keyword evidence="1" id="KW-0862">Zinc</keyword>
<reference evidence="3 4" key="1">
    <citation type="submission" date="2015-07" db="EMBL/GenBank/DDBJ databases">
        <title>The genome of Habropoda laboriosa.</title>
        <authorList>
            <person name="Pan H."/>
            <person name="Kapheim K."/>
        </authorList>
    </citation>
    <scope>NUCLEOTIDE SEQUENCE [LARGE SCALE GENOMIC DNA]</scope>
    <source>
        <strain evidence="3">0110345459</strain>
    </source>
</reference>
<dbReference type="InterPro" id="IPR036875">
    <property type="entry name" value="Znf_CCHC_sf"/>
</dbReference>
<proteinExistence type="predicted"/>
<dbReference type="SUPFAM" id="SSF57756">
    <property type="entry name" value="Retrovirus zinc finger-like domains"/>
    <property type="match status" value="1"/>
</dbReference>
<name>A0A0L7R0Z5_9HYME</name>
<keyword evidence="4" id="KW-1185">Reference proteome</keyword>
<evidence type="ECO:0000313" key="4">
    <source>
        <dbReference type="Proteomes" id="UP000053825"/>
    </source>
</evidence>
<evidence type="ECO:0000259" key="2">
    <source>
        <dbReference type="PROSITE" id="PS50158"/>
    </source>
</evidence>
<evidence type="ECO:0000313" key="3">
    <source>
        <dbReference type="EMBL" id="KOC64466.1"/>
    </source>
</evidence>
<gene>
    <name evidence="3" type="ORF">WH47_01050</name>
</gene>
<dbReference type="InterPro" id="IPR001878">
    <property type="entry name" value="Znf_CCHC"/>
</dbReference>
<keyword evidence="1" id="KW-0863">Zinc-finger</keyword>
<dbReference type="GO" id="GO:0008270">
    <property type="term" value="F:zinc ion binding"/>
    <property type="evidence" value="ECO:0007669"/>
    <property type="project" value="UniProtKB-KW"/>
</dbReference>
<dbReference type="EMBL" id="KQ414669">
    <property type="protein sequence ID" value="KOC64466.1"/>
    <property type="molecule type" value="Genomic_DNA"/>
</dbReference>
<keyword evidence="1" id="KW-0479">Metal-binding</keyword>
<feature type="domain" description="CCHC-type" evidence="2">
    <location>
        <begin position="45"/>
        <end position="61"/>
    </location>
</feature>
<accession>A0A0L7R0Z5</accession>
<evidence type="ECO:0000256" key="1">
    <source>
        <dbReference type="PROSITE-ProRule" id="PRU00047"/>
    </source>
</evidence>
<protein>
    <recommendedName>
        <fullName evidence="2">CCHC-type domain-containing protein</fullName>
    </recommendedName>
</protein>
<dbReference type="AlphaFoldDB" id="A0A0L7R0Z5"/>
<dbReference type="PROSITE" id="PS50158">
    <property type="entry name" value="ZF_CCHC"/>
    <property type="match status" value="1"/>
</dbReference>
<organism evidence="3 4">
    <name type="scientific">Habropoda laboriosa</name>
    <dbReference type="NCBI Taxonomy" id="597456"/>
    <lineage>
        <taxon>Eukaryota</taxon>
        <taxon>Metazoa</taxon>
        <taxon>Ecdysozoa</taxon>
        <taxon>Arthropoda</taxon>
        <taxon>Hexapoda</taxon>
        <taxon>Insecta</taxon>
        <taxon>Pterygota</taxon>
        <taxon>Neoptera</taxon>
        <taxon>Endopterygota</taxon>
        <taxon>Hymenoptera</taxon>
        <taxon>Apocrita</taxon>
        <taxon>Aculeata</taxon>
        <taxon>Apoidea</taxon>
        <taxon>Anthophila</taxon>
        <taxon>Apidae</taxon>
        <taxon>Habropoda</taxon>
    </lineage>
</organism>
<dbReference type="Pfam" id="PF00098">
    <property type="entry name" value="zf-CCHC"/>
    <property type="match status" value="1"/>
</dbReference>
<dbReference type="Proteomes" id="UP000053825">
    <property type="component" value="Unassembled WGS sequence"/>
</dbReference>
<dbReference type="SMART" id="SM00343">
    <property type="entry name" value="ZnF_C2HC"/>
    <property type="match status" value="1"/>
</dbReference>
<dbReference type="GO" id="GO:0003676">
    <property type="term" value="F:nucleic acid binding"/>
    <property type="evidence" value="ECO:0007669"/>
    <property type="project" value="InterPro"/>
</dbReference>
<sequence>MTYNMRPMEKKHCSLIKAPSNKKLLKEYHQKRHSEPAEYKKFSGKCHTCGRMGHIARYCRSKTNNAGTRSYKEDATTAIALNTGLSK</sequence>